<name>A0ABR2LF14_9ASPA</name>
<organism evidence="2 3">
    <name type="scientific">Platanthera guangdongensis</name>
    <dbReference type="NCBI Taxonomy" id="2320717"/>
    <lineage>
        <taxon>Eukaryota</taxon>
        <taxon>Viridiplantae</taxon>
        <taxon>Streptophyta</taxon>
        <taxon>Embryophyta</taxon>
        <taxon>Tracheophyta</taxon>
        <taxon>Spermatophyta</taxon>
        <taxon>Magnoliopsida</taxon>
        <taxon>Liliopsida</taxon>
        <taxon>Asparagales</taxon>
        <taxon>Orchidaceae</taxon>
        <taxon>Orchidoideae</taxon>
        <taxon>Orchideae</taxon>
        <taxon>Orchidinae</taxon>
        <taxon>Platanthera</taxon>
    </lineage>
</organism>
<proteinExistence type="predicted"/>
<dbReference type="Proteomes" id="UP001412067">
    <property type="component" value="Unassembled WGS sequence"/>
</dbReference>
<keyword evidence="3" id="KW-1185">Reference proteome</keyword>
<dbReference type="EMBL" id="JBBWWR010000020">
    <property type="protein sequence ID" value="KAK8939403.1"/>
    <property type="molecule type" value="Genomic_DNA"/>
</dbReference>
<protein>
    <submittedName>
        <fullName evidence="2">Uncharacterized protein</fullName>
    </submittedName>
</protein>
<evidence type="ECO:0000256" key="1">
    <source>
        <dbReference type="SAM" id="MobiDB-lite"/>
    </source>
</evidence>
<feature type="region of interest" description="Disordered" evidence="1">
    <location>
        <begin position="51"/>
        <end position="71"/>
    </location>
</feature>
<reference evidence="2 3" key="1">
    <citation type="journal article" date="2022" name="Nat. Plants">
        <title>Genomes of leafy and leafless Platanthera orchids illuminate the evolution of mycoheterotrophy.</title>
        <authorList>
            <person name="Li M.H."/>
            <person name="Liu K.W."/>
            <person name="Li Z."/>
            <person name="Lu H.C."/>
            <person name="Ye Q.L."/>
            <person name="Zhang D."/>
            <person name="Wang J.Y."/>
            <person name="Li Y.F."/>
            <person name="Zhong Z.M."/>
            <person name="Liu X."/>
            <person name="Yu X."/>
            <person name="Liu D.K."/>
            <person name="Tu X.D."/>
            <person name="Liu B."/>
            <person name="Hao Y."/>
            <person name="Liao X.Y."/>
            <person name="Jiang Y.T."/>
            <person name="Sun W.H."/>
            <person name="Chen J."/>
            <person name="Chen Y.Q."/>
            <person name="Ai Y."/>
            <person name="Zhai J.W."/>
            <person name="Wu S.S."/>
            <person name="Zhou Z."/>
            <person name="Hsiao Y.Y."/>
            <person name="Wu W.L."/>
            <person name="Chen Y.Y."/>
            <person name="Lin Y.F."/>
            <person name="Hsu J.L."/>
            <person name="Li C.Y."/>
            <person name="Wang Z.W."/>
            <person name="Zhao X."/>
            <person name="Zhong W.Y."/>
            <person name="Ma X.K."/>
            <person name="Ma L."/>
            <person name="Huang J."/>
            <person name="Chen G.Z."/>
            <person name="Huang M.Z."/>
            <person name="Huang L."/>
            <person name="Peng D.H."/>
            <person name="Luo Y.B."/>
            <person name="Zou S.Q."/>
            <person name="Chen S.P."/>
            <person name="Lan S."/>
            <person name="Tsai W.C."/>
            <person name="Van de Peer Y."/>
            <person name="Liu Z.J."/>
        </authorList>
    </citation>
    <scope>NUCLEOTIDE SEQUENCE [LARGE SCALE GENOMIC DNA]</scope>
    <source>
        <strain evidence="2">Lor288</strain>
    </source>
</reference>
<sequence length="71" mass="7996">MGTYKRFWHSRPPPGRPTRWAISLVVEHAPNNCVVVPGLKINRRRLSEFGEDSVRNRPGEGMSRLGDLAGL</sequence>
<accession>A0ABR2LF14</accession>
<gene>
    <name evidence="2" type="ORF">KSP40_PGU002205</name>
</gene>
<comment type="caution">
    <text evidence="2">The sequence shown here is derived from an EMBL/GenBank/DDBJ whole genome shotgun (WGS) entry which is preliminary data.</text>
</comment>
<evidence type="ECO:0000313" key="3">
    <source>
        <dbReference type="Proteomes" id="UP001412067"/>
    </source>
</evidence>
<evidence type="ECO:0000313" key="2">
    <source>
        <dbReference type="EMBL" id="KAK8939403.1"/>
    </source>
</evidence>